<keyword evidence="4 9" id="KW-0378">Hydrolase</keyword>
<dbReference type="InterPro" id="IPR009045">
    <property type="entry name" value="Zn_M74/Hedgehog-like"/>
</dbReference>
<feature type="binding site" evidence="9">
    <location>
        <position position="178"/>
    </location>
    <ligand>
        <name>Zn(2+)</name>
        <dbReference type="ChEBI" id="CHEBI:29105"/>
        <note>catalytic</note>
    </ligand>
</feature>
<dbReference type="Gene3D" id="3.30.1380.10">
    <property type="match status" value="1"/>
</dbReference>
<evidence type="ECO:0000256" key="5">
    <source>
        <dbReference type="ARBA" id="ARBA00022833"/>
    </source>
</evidence>
<feature type="chain" id="PRO_5046449573" description="D-alanyl-D-alanine dipeptidase" evidence="10">
    <location>
        <begin position="24"/>
        <end position="281"/>
    </location>
</feature>
<evidence type="ECO:0000256" key="3">
    <source>
        <dbReference type="ARBA" id="ARBA00022723"/>
    </source>
</evidence>
<comment type="catalytic activity">
    <reaction evidence="1 9">
        <text>D-alanyl-D-alanine + H2O = 2 D-alanine</text>
        <dbReference type="Rhea" id="RHEA:20661"/>
        <dbReference type="ChEBI" id="CHEBI:15377"/>
        <dbReference type="ChEBI" id="CHEBI:57416"/>
        <dbReference type="ChEBI" id="CHEBI:57822"/>
        <dbReference type="EC" id="3.4.13.22"/>
    </reaction>
</comment>
<dbReference type="CDD" id="cd14817">
    <property type="entry name" value="D-Ala-D-Ala_dipeptidase_VanX"/>
    <property type="match status" value="1"/>
</dbReference>
<organism evidence="11 12">
    <name type="scientific">Pendulispora rubella</name>
    <dbReference type="NCBI Taxonomy" id="2741070"/>
    <lineage>
        <taxon>Bacteria</taxon>
        <taxon>Pseudomonadati</taxon>
        <taxon>Myxococcota</taxon>
        <taxon>Myxococcia</taxon>
        <taxon>Myxococcales</taxon>
        <taxon>Sorangiineae</taxon>
        <taxon>Pendulisporaceae</taxon>
        <taxon>Pendulispora</taxon>
    </lineage>
</organism>
<keyword evidence="5 9" id="KW-0862">Zinc</keyword>
<evidence type="ECO:0000256" key="8">
    <source>
        <dbReference type="ARBA" id="ARBA00023316"/>
    </source>
</evidence>
<feature type="active site" description="Proton donor/acceptor" evidence="9">
    <location>
        <position position="260"/>
    </location>
</feature>
<sequence>MERTRRSFRLHLASIVLTGLAAAAFLPACGSDEESENAGPTDGAMDSQIQDASIFPSWAFVSIAEVDPTIIVEMRYITDHNFLGTPVRGYNAAKCLLTRPAATALAKVQTELRPLGLSLKVYDCYRPQGAVDHFVEWAKDLNDTKMRQEFYPTVDKANLFRDGYIAEKSGHTRGSTLDVTIVALPAGEQEVYKSGDALRECTLPADQRFKDNSLDFGTGFDCFDLLAHPENPALTGPQRATRMLLRSMMDKYGFKGLVEEWWHFTLRNEPFPKTYFKFTID</sequence>
<dbReference type="EC" id="3.4.13.22" evidence="9"/>
<feature type="signal peptide" evidence="10">
    <location>
        <begin position="1"/>
        <end position="23"/>
    </location>
</feature>
<dbReference type="Pfam" id="PF01427">
    <property type="entry name" value="Peptidase_M15"/>
    <property type="match status" value="2"/>
</dbReference>
<accession>A0ABZ2LA67</accession>
<reference evidence="11" key="1">
    <citation type="submission" date="2021-12" db="EMBL/GenBank/DDBJ databases">
        <title>Discovery of the Pendulisporaceae a myxobacterial family with distinct sporulation behavior and unique specialized metabolism.</title>
        <authorList>
            <person name="Garcia R."/>
            <person name="Popoff A."/>
            <person name="Bader C.D."/>
            <person name="Loehr J."/>
            <person name="Walesch S."/>
            <person name="Walt C."/>
            <person name="Boldt J."/>
            <person name="Bunk B."/>
            <person name="Haeckl F.J.F.P.J."/>
            <person name="Gunesch A.P."/>
            <person name="Birkelbach J."/>
            <person name="Nuebel U."/>
            <person name="Pietschmann T."/>
            <person name="Bach T."/>
            <person name="Mueller R."/>
        </authorList>
    </citation>
    <scope>NUCLEOTIDE SEQUENCE</scope>
    <source>
        <strain evidence="11">MSr11367</strain>
    </source>
</reference>
<comment type="function">
    <text evidence="9">Catalyzes hydrolysis of the D-alanyl-D-alanine dipeptide.</text>
</comment>
<protein>
    <recommendedName>
        <fullName evidence="9">D-alanyl-D-alanine dipeptidase</fullName>
        <shortName evidence="9">D-Ala-D-Ala dipeptidase</shortName>
        <ecNumber evidence="9">3.4.13.22</ecNumber>
    </recommendedName>
</protein>
<keyword evidence="3 9" id="KW-0479">Metal-binding</keyword>
<evidence type="ECO:0000256" key="4">
    <source>
        <dbReference type="ARBA" id="ARBA00022801"/>
    </source>
</evidence>
<dbReference type="PANTHER" id="PTHR43126:SF1">
    <property type="entry name" value="D-ALANYL-D-ALANINE DIPEPTIDASE"/>
    <property type="match status" value="1"/>
</dbReference>
<dbReference type="EMBL" id="CP089983">
    <property type="protein sequence ID" value="WXB06808.1"/>
    <property type="molecule type" value="Genomic_DNA"/>
</dbReference>
<dbReference type="HAMAP" id="MF_01924">
    <property type="entry name" value="A_A_dipeptidase"/>
    <property type="match status" value="1"/>
</dbReference>
<comment type="similarity">
    <text evidence="9">Belongs to the peptidase M15D family.</text>
</comment>
<dbReference type="PANTHER" id="PTHR43126">
    <property type="entry name" value="D-ALANYL-D-ALANINE DIPEPTIDASE"/>
    <property type="match status" value="1"/>
</dbReference>
<dbReference type="SUPFAM" id="SSF55166">
    <property type="entry name" value="Hedgehog/DD-peptidase"/>
    <property type="match status" value="1"/>
</dbReference>
<dbReference type="Proteomes" id="UP001374803">
    <property type="component" value="Chromosome"/>
</dbReference>
<keyword evidence="10" id="KW-0732">Signal</keyword>
<dbReference type="RefSeq" id="WP_394836466.1">
    <property type="nucleotide sequence ID" value="NZ_CP089929.1"/>
</dbReference>
<name>A0ABZ2LA67_9BACT</name>
<comment type="cofactor">
    <cofactor evidence="9">
        <name>Zn(2+)</name>
        <dbReference type="ChEBI" id="CHEBI:29105"/>
    </cofactor>
    <text evidence="9">Binds 1 zinc ion per subunit.</text>
</comment>
<gene>
    <name evidence="11" type="ORF">LVJ94_06120</name>
</gene>
<feature type="binding site" evidence="9">
    <location>
        <position position="171"/>
    </location>
    <ligand>
        <name>Zn(2+)</name>
        <dbReference type="ChEBI" id="CHEBI:29105"/>
        <note>catalytic</note>
    </ligand>
</feature>
<keyword evidence="12" id="KW-1185">Reference proteome</keyword>
<evidence type="ECO:0000256" key="2">
    <source>
        <dbReference type="ARBA" id="ARBA00022670"/>
    </source>
</evidence>
<evidence type="ECO:0000256" key="9">
    <source>
        <dbReference type="HAMAP-Rule" id="MF_01924"/>
    </source>
</evidence>
<evidence type="ECO:0000256" key="6">
    <source>
        <dbReference type="ARBA" id="ARBA00022997"/>
    </source>
</evidence>
<feature type="binding site" evidence="9">
    <location>
        <position position="263"/>
    </location>
    <ligand>
        <name>Zn(2+)</name>
        <dbReference type="ChEBI" id="CHEBI:29105"/>
        <note>catalytic</note>
    </ligand>
</feature>
<evidence type="ECO:0000256" key="7">
    <source>
        <dbReference type="ARBA" id="ARBA00023049"/>
    </source>
</evidence>
<keyword evidence="8" id="KW-0961">Cell wall biogenesis/degradation</keyword>
<feature type="site" description="Transition state stabilizer" evidence="9">
    <location>
        <position position="126"/>
    </location>
</feature>
<dbReference type="InterPro" id="IPR000755">
    <property type="entry name" value="A_A_dipeptidase"/>
</dbReference>
<keyword evidence="6 9" id="KW-0224">Dipeptidase</keyword>
<keyword evidence="7 9" id="KW-0482">Metalloprotease</keyword>
<evidence type="ECO:0000256" key="1">
    <source>
        <dbReference type="ARBA" id="ARBA00001362"/>
    </source>
</evidence>
<evidence type="ECO:0000313" key="12">
    <source>
        <dbReference type="Proteomes" id="UP001374803"/>
    </source>
</evidence>
<evidence type="ECO:0000313" key="11">
    <source>
        <dbReference type="EMBL" id="WXB06808.1"/>
    </source>
</evidence>
<proteinExistence type="inferred from homology"/>
<keyword evidence="2 9" id="KW-0645">Protease</keyword>
<evidence type="ECO:0000256" key="10">
    <source>
        <dbReference type="SAM" id="SignalP"/>
    </source>
</evidence>